<organism evidence="5">
    <name type="scientific">Menopon gallinae</name>
    <name type="common">poultry shaft louse</name>
    <dbReference type="NCBI Taxonomy" id="328185"/>
    <lineage>
        <taxon>Eukaryota</taxon>
        <taxon>Metazoa</taxon>
        <taxon>Ecdysozoa</taxon>
        <taxon>Arthropoda</taxon>
        <taxon>Hexapoda</taxon>
        <taxon>Insecta</taxon>
        <taxon>Pterygota</taxon>
        <taxon>Neoptera</taxon>
        <taxon>Paraneoptera</taxon>
        <taxon>Psocodea</taxon>
        <taxon>Troctomorpha</taxon>
        <taxon>Phthiraptera</taxon>
        <taxon>Amblycera</taxon>
        <taxon>Menoponidae</taxon>
        <taxon>Menopon</taxon>
    </lineage>
</organism>
<dbReference type="PRINTS" id="PR00722">
    <property type="entry name" value="CHYMOTRYPSIN"/>
</dbReference>
<keyword evidence="2" id="KW-0645">Protease</keyword>
<keyword evidence="2" id="KW-0720">Serine protease</keyword>
<dbReference type="SUPFAM" id="SSF50494">
    <property type="entry name" value="Trypsin-like serine proteases"/>
    <property type="match status" value="1"/>
</dbReference>
<evidence type="ECO:0000256" key="3">
    <source>
        <dbReference type="SAM" id="SignalP"/>
    </source>
</evidence>
<dbReference type="SMART" id="SM00020">
    <property type="entry name" value="Tryp_SPc"/>
    <property type="match status" value="1"/>
</dbReference>
<evidence type="ECO:0000256" key="2">
    <source>
        <dbReference type="RuleBase" id="RU363034"/>
    </source>
</evidence>
<protein>
    <recommendedName>
        <fullName evidence="4">Peptidase S1 domain-containing protein</fullName>
    </recommendedName>
</protein>
<dbReference type="InterPro" id="IPR018114">
    <property type="entry name" value="TRYPSIN_HIS"/>
</dbReference>
<dbReference type="InterPro" id="IPR009003">
    <property type="entry name" value="Peptidase_S1_PA"/>
</dbReference>
<dbReference type="CDD" id="cd00190">
    <property type="entry name" value="Tryp_SPc"/>
    <property type="match status" value="1"/>
</dbReference>
<dbReference type="InterPro" id="IPR033116">
    <property type="entry name" value="TRYPSIN_SER"/>
</dbReference>
<keyword evidence="3" id="KW-0732">Signal</keyword>
<dbReference type="GO" id="GO:0006508">
    <property type="term" value="P:proteolysis"/>
    <property type="evidence" value="ECO:0007669"/>
    <property type="project" value="UniProtKB-KW"/>
</dbReference>
<dbReference type="InterPro" id="IPR001314">
    <property type="entry name" value="Peptidase_S1A"/>
</dbReference>
<dbReference type="EMBL" id="JARGDH010000002">
    <property type="protein sequence ID" value="KAL0276905.1"/>
    <property type="molecule type" value="Genomic_DNA"/>
</dbReference>
<evidence type="ECO:0000313" key="5">
    <source>
        <dbReference type="EMBL" id="KAL0276905.1"/>
    </source>
</evidence>
<dbReference type="GO" id="GO:0004252">
    <property type="term" value="F:serine-type endopeptidase activity"/>
    <property type="evidence" value="ECO:0007669"/>
    <property type="project" value="InterPro"/>
</dbReference>
<dbReference type="PROSITE" id="PS50240">
    <property type="entry name" value="TRYPSIN_DOM"/>
    <property type="match status" value="1"/>
</dbReference>
<dbReference type="FunFam" id="2.40.10.10:FF:000068">
    <property type="entry name" value="transmembrane protease serine 2"/>
    <property type="match status" value="1"/>
</dbReference>
<sequence>MLRLLVLSVVLASAYCAQPGIYRPDLVTDNSRIIKGEDAKEGEFPYIVSLHFTKNRKHACGASVLTKRWLLTAGHCCDHKFEMYVVADTIFLSKNDTTHEMEARKIHPEYRPYDLWMNDACLIKLKTPMKFTKNLQQVTLPPSGYKVGGNEKVTIVGWGYTRPNVDNPQVPDRLQVGRGFIALDNAHCRKVVNNAVYDSHICVKGEQWGMGACNGDSGSPLTNQKGVQVGIASWVYQPCAVGLPDFYARLPLFIDWIKKELGSEASELKFAR</sequence>
<feature type="signal peptide" evidence="3">
    <location>
        <begin position="1"/>
        <end position="16"/>
    </location>
</feature>
<dbReference type="Pfam" id="PF00089">
    <property type="entry name" value="Trypsin"/>
    <property type="match status" value="1"/>
</dbReference>
<dbReference type="PROSITE" id="PS00134">
    <property type="entry name" value="TRYPSIN_HIS"/>
    <property type="match status" value="1"/>
</dbReference>
<dbReference type="PANTHER" id="PTHR24252:SF7">
    <property type="entry name" value="HYALIN"/>
    <property type="match status" value="1"/>
</dbReference>
<accession>A0AAW2I3F8</accession>
<name>A0AAW2I3F8_9NEOP</name>
<feature type="domain" description="Peptidase S1" evidence="4">
    <location>
        <begin position="33"/>
        <end position="262"/>
    </location>
</feature>
<dbReference type="AlphaFoldDB" id="A0AAW2I3F8"/>
<reference evidence="5" key="1">
    <citation type="journal article" date="2024" name="Gigascience">
        <title>Chromosome-level genome of the poultry shaft louse Menopon gallinae provides insight into the host-switching and adaptive evolution of parasitic lice.</title>
        <authorList>
            <person name="Xu Y."/>
            <person name="Ma L."/>
            <person name="Liu S."/>
            <person name="Liang Y."/>
            <person name="Liu Q."/>
            <person name="He Z."/>
            <person name="Tian L."/>
            <person name="Duan Y."/>
            <person name="Cai W."/>
            <person name="Li H."/>
            <person name="Song F."/>
        </authorList>
    </citation>
    <scope>NUCLEOTIDE SEQUENCE</scope>
    <source>
        <strain evidence="5">Cailab_2023a</strain>
    </source>
</reference>
<proteinExistence type="predicted"/>
<keyword evidence="2" id="KW-0378">Hydrolase</keyword>
<keyword evidence="1" id="KW-1015">Disulfide bond</keyword>
<dbReference type="PANTHER" id="PTHR24252">
    <property type="entry name" value="ACROSIN-RELATED"/>
    <property type="match status" value="1"/>
</dbReference>
<dbReference type="PROSITE" id="PS00135">
    <property type="entry name" value="TRYPSIN_SER"/>
    <property type="match status" value="1"/>
</dbReference>
<dbReference type="Gene3D" id="2.40.10.10">
    <property type="entry name" value="Trypsin-like serine proteases"/>
    <property type="match status" value="1"/>
</dbReference>
<dbReference type="InterPro" id="IPR043504">
    <property type="entry name" value="Peptidase_S1_PA_chymotrypsin"/>
</dbReference>
<evidence type="ECO:0000259" key="4">
    <source>
        <dbReference type="PROSITE" id="PS50240"/>
    </source>
</evidence>
<dbReference type="InterPro" id="IPR001254">
    <property type="entry name" value="Trypsin_dom"/>
</dbReference>
<comment type="caution">
    <text evidence="5">The sequence shown here is derived from an EMBL/GenBank/DDBJ whole genome shotgun (WGS) entry which is preliminary data.</text>
</comment>
<feature type="chain" id="PRO_5043889943" description="Peptidase S1 domain-containing protein" evidence="3">
    <location>
        <begin position="17"/>
        <end position="272"/>
    </location>
</feature>
<gene>
    <name evidence="5" type="ORF">PYX00_004365</name>
</gene>
<evidence type="ECO:0000256" key="1">
    <source>
        <dbReference type="ARBA" id="ARBA00023157"/>
    </source>
</evidence>